<keyword evidence="6" id="KW-0349">Heme</keyword>
<dbReference type="InterPro" id="IPR051817">
    <property type="entry name" value="FDH_cytochrome_b556_subunit"/>
</dbReference>
<reference evidence="15 16" key="1">
    <citation type="journal article" date="2019" name="Front. Microbiol.">
        <title>Thermoanaerosceptrum fracticalcis gen. nov. sp. nov., a Novel Fumarate-Fermenting Microorganism From a Deep Fractured Carbonate Aquifer of the US Great Basin.</title>
        <authorList>
            <person name="Hamilton-Brehm S.D."/>
            <person name="Stewart L.E."/>
            <person name="Zavarin M."/>
            <person name="Caldwell M."/>
            <person name="Lawson P.A."/>
            <person name="Onstott T.C."/>
            <person name="Grzymski J."/>
            <person name="Neveux I."/>
            <person name="Lollar B.S."/>
            <person name="Russell C.E."/>
            <person name="Moser D.P."/>
        </authorList>
    </citation>
    <scope>NUCLEOTIDE SEQUENCE [LARGE SCALE GENOMIC DNA]</scope>
    <source>
        <strain evidence="15 16">DRI-13</strain>
    </source>
</reference>
<keyword evidence="5" id="KW-1003">Cell membrane</keyword>
<keyword evidence="11" id="KW-0408">Iron</keyword>
<dbReference type="Proteomes" id="UP000515847">
    <property type="component" value="Chromosome"/>
</dbReference>
<keyword evidence="4" id="KW-0813">Transport</keyword>
<dbReference type="GO" id="GO:0009326">
    <property type="term" value="C:formate dehydrogenase complex"/>
    <property type="evidence" value="ECO:0007669"/>
    <property type="project" value="InterPro"/>
</dbReference>
<keyword evidence="10 13" id="KW-1133">Transmembrane helix</keyword>
<dbReference type="InterPro" id="IPR016174">
    <property type="entry name" value="Di-haem_cyt_TM"/>
</dbReference>
<dbReference type="GO" id="GO:0009055">
    <property type="term" value="F:electron transfer activity"/>
    <property type="evidence" value="ECO:0007669"/>
    <property type="project" value="InterPro"/>
</dbReference>
<accession>A0A7G6DYM5</accession>
<protein>
    <submittedName>
        <fullName evidence="15">Formate dehydrogenase subunit gamma</fullName>
    </submittedName>
</protein>
<dbReference type="SUPFAM" id="SSF81342">
    <property type="entry name" value="Transmembrane di-heme cytochromes"/>
    <property type="match status" value="1"/>
</dbReference>
<dbReference type="RefSeq" id="WP_034424564.1">
    <property type="nucleotide sequence ID" value="NZ_CP045798.1"/>
</dbReference>
<evidence type="ECO:0000256" key="3">
    <source>
        <dbReference type="ARBA" id="ARBA00010747"/>
    </source>
</evidence>
<evidence type="ECO:0000313" key="15">
    <source>
        <dbReference type="EMBL" id="QNB44929.1"/>
    </source>
</evidence>
<feature type="transmembrane region" description="Helical" evidence="13">
    <location>
        <begin position="183"/>
        <end position="205"/>
    </location>
</feature>
<evidence type="ECO:0000256" key="13">
    <source>
        <dbReference type="SAM" id="Phobius"/>
    </source>
</evidence>
<organism evidence="15 16">
    <name type="scientific">Thermanaerosceptrum fracticalcis</name>
    <dbReference type="NCBI Taxonomy" id="1712410"/>
    <lineage>
        <taxon>Bacteria</taxon>
        <taxon>Bacillati</taxon>
        <taxon>Bacillota</taxon>
        <taxon>Clostridia</taxon>
        <taxon>Eubacteriales</taxon>
        <taxon>Peptococcaceae</taxon>
        <taxon>Thermanaerosceptrum</taxon>
    </lineage>
</organism>
<comment type="subcellular location">
    <subcellularLocation>
        <location evidence="2">Cell membrane</location>
        <topology evidence="2">Multi-pass membrane protein</topology>
    </subcellularLocation>
</comment>
<sequence>MNSLLVTLINYYIDFIGILFALAISGVVLGAAAHYFIIGPHGKKLAKLPPEIIRMTLLERFAHFFRMVSCVLLALTGIAFATFKVNNLGLSYQWALKFHIALGIIFTVSSIISIVMYFKASLFKKYDLEWFKYMGGYLTKKEMHLPAGKLNAGQKVFFWLSATLSIFIIVSGYILVFPQNYHINIAMVAALIHGLSALILFAAVLGHAYLGTAANPGTFQVLLHGKVAREWAKAHHPEWVKELEQSSASGKTAVT</sequence>
<gene>
    <name evidence="15" type="ORF">BR63_00440</name>
</gene>
<keyword evidence="8" id="KW-0479">Metal-binding</keyword>
<dbReference type="KEGG" id="tfr:BR63_00440"/>
<keyword evidence="7 13" id="KW-0812">Transmembrane</keyword>
<dbReference type="Pfam" id="PF01292">
    <property type="entry name" value="Ni_hydr_CYTB"/>
    <property type="match status" value="1"/>
</dbReference>
<dbReference type="AlphaFoldDB" id="A0A7G6DYM5"/>
<dbReference type="GO" id="GO:0046872">
    <property type="term" value="F:metal ion binding"/>
    <property type="evidence" value="ECO:0007669"/>
    <property type="project" value="UniProtKB-KW"/>
</dbReference>
<dbReference type="InterPro" id="IPR011577">
    <property type="entry name" value="Cyt_b561_bac/Ni-Hgenase"/>
</dbReference>
<dbReference type="NCBIfam" id="TIGR01583">
    <property type="entry name" value="formate-DH-gamm"/>
    <property type="match status" value="1"/>
</dbReference>
<evidence type="ECO:0000256" key="10">
    <source>
        <dbReference type="ARBA" id="ARBA00022989"/>
    </source>
</evidence>
<dbReference type="PANTHER" id="PTHR30074:SF6">
    <property type="entry name" value="FORMATE DEHYDROGENASE GAMMA SUBUNIT"/>
    <property type="match status" value="1"/>
</dbReference>
<keyword evidence="16" id="KW-1185">Reference proteome</keyword>
<evidence type="ECO:0000256" key="2">
    <source>
        <dbReference type="ARBA" id="ARBA00004651"/>
    </source>
</evidence>
<evidence type="ECO:0000256" key="5">
    <source>
        <dbReference type="ARBA" id="ARBA00022475"/>
    </source>
</evidence>
<keyword evidence="9" id="KW-0249">Electron transport</keyword>
<evidence type="ECO:0000256" key="9">
    <source>
        <dbReference type="ARBA" id="ARBA00022982"/>
    </source>
</evidence>
<dbReference type="GO" id="GO:0009061">
    <property type="term" value="P:anaerobic respiration"/>
    <property type="evidence" value="ECO:0007669"/>
    <property type="project" value="TreeGrafter"/>
</dbReference>
<feature type="domain" description="Cytochrome b561 bacterial/Ni-hydrogenase" evidence="14">
    <location>
        <begin position="54"/>
        <end position="216"/>
    </location>
</feature>
<evidence type="ECO:0000259" key="14">
    <source>
        <dbReference type="Pfam" id="PF01292"/>
    </source>
</evidence>
<evidence type="ECO:0000256" key="1">
    <source>
        <dbReference type="ARBA" id="ARBA00001971"/>
    </source>
</evidence>
<dbReference type="EMBL" id="CP045798">
    <property type="protein sequence ID" value="QNB44929.1"/>
    <property type="molecule type" value="Genomic_DNA"/>
</dbReference>
<evidence type="ECO:0000256" key="12">
    <source>
        <dbReference type="ARBA" id="ARBA00023136"/>
    </source>
</evidence>
<evidence type="ECO:0000256" key="8">
    <source>
        <dbReference type="ARBA" id="ARBA00022723"/>
    </source>
</evidence>
<evidence type="ECO:0000256" key="11">
    <source>
        <dbReference type="ARBA" id="ARBA00023004"/>
    </source>
</evidence>
<dbReference type="GO" id="GO:0008863">
    <property type="term" value="F:formate dehydrogenase (NAD+) activity"/>
    <property type="evidence" value="ECO:0007669"/>
    <property type="project" value="InterPro"/>
</dbReference>
<evidence type="ECO:0000256" key="7">
    <source>
        <dbReference type="ARBA" id="ARBA00022692"/>
    </source>
</evidence>
<name>A0A7G6DYM5_THEFR</name>
<keyword evidence="12 13" id="KW-0472">Membrane</keyword>
<feature type="transmembrane region" description="Helical" evidence="13">
    <location>
        <begin position="64"/>
        <end position="83"/>
    </location>
</feature>
<proteinExistence type="inferred from homology"/>
<evidence type="ECO:0000256" key="4">
    <source>
        <dbReference type="ARBA" id="ARBA00022448"/>
    </source>
</evidence>
<dbReference type="InterPro" id="IPR006471">
    <property type="entry name" value="Formate_DH_gsu"/>
</dbReference>
<feature type="transmembrane region" description="Helical" evidence="13">
    <location>
        <begin position="156"/>
        <end position="177"/>
    </location>
</feature>
<dbReference type="Gene3D" id="1.20.950.20">
    <property type="entry name" value="Transmembrane di-heme cytochromes, Chain C"/>
    <property type="match status" value="1"/>
</dbReference>
<comment type="similarity">
    <text evidence="3">Belongs to the formate dehydrogenase gamma subunit family.</text>
</comment>
<comment type="cofactor">
    <cofactor evidence="1">
        <name>heme</name>
        <dbReference type="ChEBI" id="CHEBI:30413"/>
    </cofactor>
</comment>
<dbReference type="GO" id="GO:0015944">
    <property type="term" value="P:formate oxidation"/>
    <property type="evidence" value="ECO:0007669"/>
    <property type="project" value="TreeGrafter"/>
</dbReference>
<evidence type="ECO:0000313" key="16">
    <source>
        <dbReference type="Proteomes" id="UP000515847"/>
    </source>
</evidence>
<dbReference type="OrthoDB" id="1808646at2"/>
<feature type="transmembrane region" description="Helical" evidence="13">
    <location>
        <begin position="12"/>
        <end position="38"/>
    </location>
</feature>
<dbReference type="GO" id="GO:0036397">
    <property type="term" value="F:formate dehydrogenase (quinone) activity"/>
    <property type="evidence" value="ECO:0007669"/>
    <property type="project" value="TreeGrafter"/>
</dbReference>
<evidence type="ECO:0000256" key="6">
    <source>
        <dbReference type="ARBA" id="ARBA00022617"/>
    </source>
</evidence>
<dbReference type="GO" id="GO:0005886">
    <property type="term" value="C:plasma membrane"/>
    <property type="evidence" value="ECO:0007669"/>
    <property type="project" value="UniProtKB-SubCell"/>
</dbReference>
<feature type="transmembrane region" description="Helical" evidence="13">
    <location>
        <begin position="95"/>
        <end position="118"/>
    </location>
</feature>
<dbReference type="GO" id="GO:0022904">
    <property type="term" value="P:respiratory electron transport chain"/>
    <property type="evidence" value="ECO:0007669"/>
    <property type="project" value="InterPro"/>
</dbReference>
<dbReference type="PANTHER" id="PTHR30074">
    <property type="entry name" value="FORMATE DEHYDROGENASE, NITRATE-INDUCIBLE, CYTOCHROME B556 FDN SUBUNIT"/>
    <property type="match status" value="1"/>
</dbReference>